<name>A0A3D9V5R7_BACMY</name>
<keyword evidence="1" id="KW-0472">Membrane</keyword>
<gene>
    <name evidence="2" type="ORF">DET55_119126</name>
</gene>
<evidence type="ECO:0000256" key="1">
    <source>
        <dbReference type="SAM" id="Phobius"/>
    </source>
</evidence>
<comment type="caution">
    <text evidence="2">The sequence shown here is derived from an EMBL/GenBank/DDBJ whole genome shotgun (WGS) entry which is preliminary data.</text>
</comment>
<keyword evidence="1" id="KW-0812">Transmembrane</keyword>
<organism evidence="2 3">
    <name type="scientific">Bacillus mycoides</name>
    <dbReference type="NCBI Taxonomy" id="1405"/>
    <lineage>
        <taxon>Bacteria</taxon>
        <taxon>Bacillati</taxon>
        <taxon>Bacillota</taxon>
        <taxon>Bacilli</taxon>
        <taxon>Bacillales</taxon>
        <taxon>Bacillaceae</taxon>
        <taxon>Bacillus</taxon>
        <taxon>Bacillus cereus group</taxon>
    </lineage>
</organism>
<feature type="transmembrane region" description="Helical" evidence="1">
    <location>
        <begin position="47"/>
        <end position="67"/>
    </location>
</feature>
<dbReference type="Proteomes" id="UP000256530">
    <property type="component" value="Unassembled WGS sequence"/>
</dbReference>
<evidence type="ECO:0000313" key="3">
    <source>
        <dbReference type="Proteomes" id="UP000256530"/>
    </source>
</evidence>
<proteinExistence type="predicted"/>
<dbReference type="AlphaFoldDB" id="A0A3D9V5R7"/>
<protein>
    <submittedName>
        <fullName evidence="2">Uncharacterized protein</fullName>
    </submittedName>
</protein>
<sequence>MYYPLFSQYTLTTIFHLEIYDCTNTVWVEKIGGVQVQLLSTDRIPPFIFRLLILSYYVTYLHYIIYFSNIKVFFLKIQKAEHFHSAFYLLIFFRKNNSFIQLNCNEVINRINYYENYDWNPNAEVRID</sequence>
<dbReference type="EMBL" id="QTTY01000019">
    <property type="protein sequence ID" value="REF32511.1"/>
    <property type="molecule type" value="Genomic_DNA"/>
</dbReference>
<accession>A0A3D9V5R7</accession>
<evidence type="ECO:0000313" key="2">
    <source>
        <dbReference type="EMBL" id="REF32511.1"/>
    </source>
</evidence>
<reference evidence="2 3" key="1">
    <citation type="submission" date="2018-08" db="EMBL/GenBank/DDBJ databases">
        <title>Freshwater and sediment microbial communities from various areas in North America, analyzing microbe dynamics in response to fracking.</title>
        <authorList>
            <person name="Lamendella R."/>
        </authorList>
    </citation>
    <scope>NUCLEOTIDE SEQUENCE [LARGE SCALE GENOMIC DNA]</scope>
    <source>
        <strain evidence="2 3">DB-1</strain>
    </source>
</reference>
<keyword evidence="1" id="KW-1133">Transmembrane helix</keyword>